<dbReference type="OrthoDB" id="4690396at2"/>
<accession>A0A1Z2LA44</accession>
<dbReference type="EMBL" id="CP021744">
    <property type="protein sequence ID" value="ARZ71189.1"/>
    <property type="molecule type" value="Genomic_DNA"/>
</dbReference>
<dbReference type="Proteomes" id="UP000195755">
    <property type="component" value="Chromosome"/>
</dbReference>
<evidence type="ECO:0000313" key="2">
    <source>
        <dbReference type="Proteomes" id="UP000195755"/>
    </source>
</evidence>
<gene>
    <name evidence="1" type="ORF">SMD11_5610</name>
</gene>
<name>A0A1Z2LA44_9ACTN</name>
<protein>
    <recommendedName>
        <fullName evidence="3">DNA polymerase III beta sliding clamp central domain-containing protein</fullName>
    </recommendedName>
</protein>
<evidence type="ECO:0008006" key="3">
    <source>
        <dbReference type="Google" id="ProtNLM"/>
    </source>
</evidence>
<organism evidence="1 2">
    <name type="scientific">Streptomyces albireticuli</name>
    <dbReference type="NCBI Taxonomy" id="1940"/>
    <lineage>
        <taxon>Bacteria</taxon>
        <taxon>Bacillati</taxon>
        <taxon>Actinomycetota</taxon>
        <taxon>Actinomycetes</taxon>
        <taxon>Kitasatosporales</taxon>
        <taxon>Streptomycetaceae</taxon>
        <taxon>Streptomyces</taxon>
    </lineage>
</organism>
<proteinExistence type="predicted"/>
<sequence length="371" mass="40686">MTIELTGAGFTGLRTAVARVLPHMATDWPWGGLVLEADRIHLYAVATERHTLAIGRAEACHPTQPWRAHIEATDAVSMGRFLDDTDPRDAVTLTHDEYGEDGGPVLHLRSRHATLAVPLTGSDHFPDWRQIAAKALEEPPSKEPVCFTLHMLQRWAAVGERASFSHRGAHRAVVVTADDFLGLHMPCRTRTAPTPALDQWRQAITDTRKETDMPEINGLAAELRDLAATFRARADESRARERQERERRERADIRERAVSCMDCLFPETLGLILAPEAWHGYPGGQEGPGPVAVAHLGDGMFLAYECRHAASDDPWGSTFDVVVLLRPCSCGNYVEITVDSDYSLALATLGDAQPVITCVGTCTPSGDQGED</sequence>
<dbReference type="RefSeq" id="WP_087929035.1">
    <property type="nucleotide sequence ID" value="NZ_CP021744.1"/>
</dbReference>
<dbReference type="AlphaFoldDB" id="A0A1Z2LA44"/>
<dbReference type="KEGG" id="salj:SMD11_5610"/>
<reference evidence="1 2" key="1">
    <citation type="submission" date="2017-06" db="EMBL/GenBank/DDBJ databases">
        <title>Streptomyces albireticuli Genome sequencing and assembly.</title>
        <authorList>
            <person name="Wang Y."/>
            <person name="Du B."/>
            <person name="Ding Y."/>
            <person name="Liu H."/>
            <person name="Hou Q."/>
            <person name="Liu K."/>
            <person name="Yao L."/>
            <person name="Wang C."/>
        </authorList>
    </citation>
    <scope>NUCLEOTIDE SEQUENCE [LARGE SCALE GENOMIC DNA]</scope>
    <source>
        <strain evidence="1 2">MDJK11</strain>
    </source>
</reference>
<evidence type="ECO:0000313" key="1">
    <source>
        <dbReference type="EMBL" id="ARZ71189.1"/>
    </source>
</evidence>